<dbReference type="CDD" id="cd02440">
    <property type="entry name" value="AdoMet_MTases"/>
    <property type="match status" value="1"/>
</dbReference>
<keyword evidence="2 4" id="KW-0808">Transferase</keyword>
<dbReference type="PANTHER" id="PTHR47816">
    <property type="entry name" value="RIBOSOMAL RNA SMALL SUBUNIT METHYLTRANSFERASE C"/>
    <property type="match status" value="1"/>
</dbReference>
<dbReference type="GO" id="GO:0032259">
    <property type="term" value="P:methylation"/>
    <property type="evidence" value="ECO:0007669"/>
    <property type="project" value="UniProtKB-KW"/>
</dbReference>
<evidence type="ECO:0000256" key="2">
    <source>
        <dbReference type="ARBA" id="ARBA00022679"/>
    </source>
</evidence>
<dbReference type="InterPro" id="IPR029063">
    <property type="entry name" value="SAM-dependent_MTases_sf"/>
</dbReference>
<keyword evidence="5" id="KW-1185">Reference proteome</keyword>
<organism evidence="4 5">
    <name type="scientific">Orlajensenia flava</name>
    <dbReference type="NCBI Taxonomy" id="2565934"/>
    <lineage>
        <taxon>Bacteria</taxon>
        <taxon>Bacillati</taxon>
        <taxon>Actinomycetota</taxon>
        <taxon>Actinomycetes</taxon>
        <taxon>Micrococcales</taxon>
        <taxon>Microbacteriaceae</taxon>
        <taxon>Orlajensenia</taxon>
    </lineage>
</organism>
<dbReference type="SUPFAM" id="SSF53335">
    <property type="entry name" value="S-adenosyl-L-methionine-dependent methyltransferases"/>
    <property type="match status" value="1"/>
</dbReference>
<sequence>MASEHYFTSTPATELKTRQIDVRLSGREYTLTTANGVFSPDHIDDGTAELLYNVPKPPTSGDLLDLGCGWGPVALTLALEAPDATVWAVDVNERALELVRRNAEKVGVSNVNAVKPEDVPADVRFATVWSNPPIRIGKDALHELLRLWLPRVADDGDAWLVVQKNLGADSLHRWLREEFPHLTVTREGVGKGYRVLRAVRS</sequence>
<feature type="domain" description="Methyltransferase small" evidence="3">
    <location>
        <begin position="28"/>
        <end position="196"/>
    </location>
</feature>
<evidence type="ECO:0000256" key="1">
    <source>
        <dbReference type="ARBA" id="ARBA00022603"/>
    </source>
</evidence>
<dbReference type="Pfam" id="PF05175">
    <property type="entry name" value="MTS"/>
    <property type="match status" value="1"/>
</dbReference>
<dbReference type="RefSeq" id="WP_136425203.1">
    <property type="nucleotide sequence ID" value="NZ_SSSN01000012.1"/>
</dbReference>
<comment type="caution">
    <text evidence="4">The sequence shown here is derived from an EMBL/GenBank/DDBJ whole genome shotgun (WGS) entry which is preliminary data.</text>
</comment>
<dbReference type="InterPro" id="IPR007848">
    <property type="entry name" value="Small_mtfrase_dom"/>
</dbReference>
<evidence type="ECO:0000313" key="4">
    <source>
        <dbReference type="EMBL" id="THG31196.1"/>
    </source>
</evidence>
<dbReference type="Gene3D" id="3.40.50.150">
    <property type="entry name" value="Vaccinia Virus protein VP39"/>
    <property type="match status" value="1"/>
</dbReference>
<name>A0A4S4FPG4_9MICO</name>
<evidence type="ECO:0000259" key="3">
    <source>
        <dbReference type="Pfam" id="PF05175"/>
    </source>
</evidence>
<accession>A0A4S4FPG4</accession>
<dbReference type="InterPro" id="IPR046977">
    <property type="entry name" value="RsmC/RlmG"/>
</dbReference>
<keyword evidence="1 4" id="KW-0489">Methyltransferase</keyword>
<dbReference type="AlphaFoldDB" id="A0A4S4FPG4"/>
<dbReference type="Proteomes" id="UP000307380">
    <property type="component" value="Unassembled WGS sequence"/>
</dbReference>
<dbReference type="GO" id="GO:0008757">
    <property type="term" value="F:S-adenosylmethionine-dependent methyltransferase activity"/>
    <property type="evidence" value="ECO:0007669"/>
    <property type="project" value="InterPro"/>
</dbReference>
<evidence type="ECO:0000313" key="5">
    <source>
        <dbReference type="Proteomes" id="UP000307380"/>
    </source>
</evidence>
<dbReference type="PANTHER" id="PTHR47816:SF4">
    <property type="entry name" value="RIBOSOMAL RNA SMALL SUBUNIT METHYLTRANSFERASE C"/>
    <property type="match status" value="1"/>
</dbReference>
<dbReference type="OrthoDB" id="9764961at2"/>
<proteinExistence type="predicted"/>
<protein>
    <submittedName>
        <fullName evidence="4">Class I SAM-dependent methyltransferase</fullName>
    </submittedName>
</protein>
<gene>
    <name evidence="4" type="ORF">E6C70_14180</name>
</gene>
<reference evidence="4 5" key="1">
    <citation type="submission" date="2019-04" db="EMBL/GenBank/DDBJ databases">
        <authorList>
            <person name="Jiang L."/>
        </authorList>
    </citation>
    <scope>NUCLEOTIDE SEQUENCE [LARGE SCALE GENOMIC DNA]</scope>
    <source>
        <strain evidence="4 5">YIM 131861</strain>
    </source>
</reference>
<dbReference type="EMBL" id="SSSN01000012">
    <property type="protein sequence ID" value="THG31196.1"/>
    <property type="molecule type" value="Genomic_DNA"/>
</dbReference>